<dbReference type="PANTHER" id="PTHR45080:SF8">
    <property type="entry name" value="IG-LIKE DOMAIN-CONTAINING PROTEIN"/>
    <property type="match status" value="1"/>
</dbReference>
<evidence type="ECO:0000313" key="8">
    <source>
        <dbReference type="Proteomes" id="UP001652626"/>
    </source>
</evidence>
<evidence type="ECO:0000256" key="5">
    <source>
        <dbReference type="SAM" id="SignalP"/>
    </source>
</evidence>
<dbReference type="InterPro" id="IPR003598">
    <property type="entry name" value="Ig_sub2"/>
</dbReference>
<keyword evidence="1 5" id="KW-0732">Signal</keyword>
<dbReference type="PROSITE" id="PS50853">
    <property type="entry name" value="FN3"/>
    <property type="match status" value="1"/>
</dbReference>
<dbReference type="SMART" id="SM00409">
    <property type="entry name" value="IG"/>
    <property type="match status" value="3"/>
</dbReference>
<dbReference type="SMART" id="SM00060">
    <property type="entry name" value="FN3"/>
    <property type="match status" value="1"/>
</dbReference>
<feature type="signal peptide" evidence="5">
    <location>
        <begin position="1"/>
        <end position="20"/>
    </location>
</feature>
<evidence type="ECO:0000313" key="9">
    <source>
        <dbReference type="RefSeq" id="XP_026484016.2"/>
    </source>
</evidence>
<dbReference type="RefSeq" id="XP_026484016.2">
    <property type="nucleotide sequence ID" value="XM_026628231.2"/>
</dbReference>
<dbReference type="GO" id="GO:0030424">
    <property type="term" value="C:axon"/>
    <property type="evidence" value="ECO:0007669"/>
    <property type="project" value="TreeGrafter"/>
</dbReference>
<dbReference type="InterPro" id="IPR013783">
    <property type="entry name" value="Ig-like_fold"/>
</dbReference>
<dbReference type="CDD" id="cd00063">
    <property type="entry name" value="FN3"/>
    <property type="match status" value="1"/>
</dbReference>
<dbReference type="AlphaFoldDB" id="A0A8B8HKP9"/>
<dbReference type="GeneID" id="113392026"/>
<evidence type="ECO:0000259" key="7">
    <source>
        <dbReference type="PROSITE" id="PS50853"/>
    </source>
</evidence>
<evidence type="ECO:0000256" key="1">
    <source>
        <dbReference type="ARBA" id="ARBA00022729"/>
    </source>
</evidence>
<dbReference type="InterPro" id="IPR003599">
    <property type="entry name" value="Ig_sub"/>
</dbReference>
<dbReference type="InterPro" id="IPR036116">
    <property type="entry name" value="FN3_sf"/>
</dbReference>
<dbReference type="GO" id="GO:0005886">
    <property type="term" value="C:plasma membrane"/>
    <property type="evidence" value="ECO:0007669"/>
    <property type="project" value="TreeGrafter"/>
</dbReference>
<keyword evidence="8" id="KW-1185">Reference proteome</keyword>
<dbReference type="SUPFAM" id="SSF49265">
    <property type="entry name" value="Fibronectin type III"/>
    <property type="match status" value="1"/>
</dbReference>
<organism evidence="8 9">
    <name type="scientific">Vanessa tameamea</name>
    <name type="common">Kamehameha butterfly</name>
    <dbReference type="NCBI Taxonomy" id="334116"/>
    <lineage>
        <taxon>Eukaryota</taxon>
        <taxon>Metazoa</taxon>
        <taxon>Ecdysozoa</taxon>
        <taxon>Arthropoda</taxon>
        <taxon>Hexapoda</taxon>
        <taxon>Insecta</taxon>
        <taxon>Pterygota</taxon>
        <taxon>Neoptera</taxon>
        <taxon>Endopterygota</taxon>
        <taxon>Lepidoptera</taxon>
        <taxon>Glossata</taxon>
        <taxon>Ditrysia</taxon>
        <taxon>Papilionoidea</taxon>
        <taxon>Nymphalidae</taxon>
        <taxon>Nymphalinae</taxon>
        <taxon>Vanessa</taxon>
    </lineage>
</organism>
<dbReference type="GO" id="GO:0043025">
    <property type="term" value="C:neuronal cell body"/>
    <property type="evidence" value="ECO:0007669"/>
    <property type="project" value="TreeGrafter"/>
</dbReference>
<sequence length="505" mass="57005">MKWFFYVIVFIYMFYRAVYGSKSIQKETRGLSIENIDYGPDKAYYNAGVRKSIICKGTNKNQKVEWINPSGNVVQRVVTNRVFTQEHFVPAFRTRIPAMVLVISHTNLEDTGVWECRSGAVKRNVSLCIIDPSEFVDTPTEVTVDRGRSITLSCQAKGEPEPRLLWHRNGEIITEDVNPSKYQVMTKYNSQGFEGLLTITSLEPQDSGVYNCDAIQESPNLDDCTASTSLNITLLVNYAPMFEDGNDTALVPGKENESVDLVCASNAHPTPIYRWFKEDGDILSEFSKDEIKLIDDGEKAVLTLVANESTFGQRYRCRSSNLYGEVDKIFAVLKLEKPRKPTEISVENVTHDAIHFQVKWHGEILFPVDEVLIQYMEFKSLLKKRVGTPRDVDWKKAEEALLKIDGYDIVDGKSSGFTLTLPELNEKTEYWVRVRASNEAGDSLWSEPILASTVEQPEIELVEEVDDEPEPVKAAQISDGTFYGIFFVGGILVVGIGCMFAMRMV</sequence>
<dbReference type="OrthoDB" id="5985519at2759"/>
<evidence type="ECO:0000256" key="3">
    <source>
        <dbReference type="ARBA" id="ARBA00023319"/>
    </source>
</evidence>
<evidence type="ECO:0000256" key="4">
    <source>
        <dbReference type="SAM" id="Phobius"/>
    </source>
</evidence>
<dbReference type="GO" id="GO:0008046">
    <property type="term" value="F:axon guidance receptor activity"/>
    <property type="evidence" value="ECO:0007669"/>
    <property type="project" value="TreeGrafter"/>
</dbReference>
<dbReference type="GO" id="GO:0007156">
    <property type="term" value="P:homophilic cell adhesion via plasma membrane adhesion molecules"/>
    <property type="evidence" value="ECO:0007669"/>
    <property type="project" value="TreeGrafter"/>
</dbReference>
<accession>A0A8B8HKP9</accession>
<evidence type="ECO:0000259" key="6">
    <source>
        <dbReference type="PROSITE" id="PS50835"/>
    </source>
</evidence>
<keyword evidence="4" id="KW-1133">Transmembrane helix</keyword>
<dbReference type="OMA" id="LLWHRNG"/>
<evidence type="ECO:0000256" key="2">
    <source>
        <dbReference type="ARBA" id="ARBA00023157"/>
    </source>
</evidence>
<dbReference type="Pfam" id="PF13927">
    <property type="entry name" value="Ig_3"/>
    <property type="match status" value="1"/>
</dbReference>
<feature type="transmembrane region" description="Helical" evidence="4">
    <location>
        <begin position="482"/>
        <end position="502"/>
    </location>
</feature>
<dbReference type="PROSITE" id="PS50835">
    <property type="entry name" value="IG_LIKE"/>
    <property type="match status" value="2"/>
</dbReference>
<proteinExistence type="predicted"/>
<name>A0A8B8HKP9_VANTA</name>
<dbReference type="InterPro" id="IPR003961">
    <property type="entry name" value="FN3_dom"/>
</dbReference>
<dbReference type="GO" id="GO:0005576">
    <property type="term" value="C:extracellular region"/>
    <property type="evidence" value="ECO:0007669"/>
    <property type="project" value="UniProtKB-SubCell"/>
</dbReference>
<dbReference type="InterPro" id="IPR007110">
    <property type="entry name" value="Ig-like_dom"/>
</dbReference>
<feature type="chain" id="PRO_5047316432" evidence="5">
    <location>
        <begin position="21"/>
        <end position="505"/>
    </location>
</feature>
<reference evidence="9" key="1">
    <citation type="submission" date="2025-08" db="UniProtKB">
        <authorList>
            <consortium name="RefSeq"/>
        </authorList>
    </citation>
    <scope>IDENTIFICATION</scope>
    <source>
        <tissue evidence="9">Whole body</tissue>
    </source>
</reference>
<gene>
    <name evidence="9" type="primary">LOC113392026</name>
</gene>
<dbReference type="InterPro" id="IPR036179">
    <property type="entry name" value="Ig-like_dom_sf"/>
</dbReference>
<dbReference type="InterPro" id="IPR050958">
    <property type="entry name" value="Cell_Adh-Cytoskel_Orgn"/>
</dbReference>
<feature type="domain" description="Ig-like" evidence="6">
    <location>
        <begin position="132"/>
        <end position="233"/>
    </location>
</feature>
<dbReference type="PANTHER" id="PTHR45080">
    <property type="entry name" value="CONTACTIN 5"/>
    <property type="match status" value="1"/>
</dbReference>
<keyword evidence="4" id="KW-0472">Membrane</keyword>
<dbReference type="Proteomes" id="UP001652626">
    <property type="component" value="Chromosome 10"/>
</dbReference>
<feature type="domain" description="Ig-like" evidence="6">
    <location>
        <begin position="240"/>
        <end position="321"/>
    </location>
</feature>
<keyword evidence="2" id="KW-1015">Disulfide bond</keyword>
<dbReference type="Gene3D" id="2.60.40.10">
    <property type="entry name" value="Immunoglobulins"/>
    <property type="match status" value="3"/>
</dbReference>
<dbReference type="GO" id="GO:0050808">
    <property type="term" value="P:synapse organization"/>
    <property type="evidence" value="ECO:0007669"/>
    <property type="project" value="TreeGrafter"/>
</dbReference>
<dbReference type="SUPFAM" id="SSF48726">
    <property type="entry name" value="Immunoglobulin"/>
    <property type="match status" value="2"/>
</dbReference>
<keyword evidence="4" id="KW-0812">Transmembrane</keyword>
<dbReference type="SMART" id="SM00408">
    <property type="entry name" value="IGc2"/>
    <property type="match status" value="2"/>
</dbReference>
<protein>
    <submittedName>
        <fullName evidence="9">Hemicentin-2-like</fullName>
    </submittedName>
</protein>
<keyword evidence="3" id="KW-0393">Immunoglobulin domain</keyword>
<feature type="domain" description="Fibronectin type-III" evidence="7">
    <location>
        <begin position="340"/>
        <end position="456"/>
    </location>
</feature>